<organism evidence="1 2">
    <name type="scientific">Microbacterium commune</name>
    <dbReference type="NCBI Taxonomy" id="2762219"/>
    <lineage>
        <taxon>Bacteria</taxon>
        <taxon>Bacillati</taxon>
        <taxon>Actinomycetota</taxon>
        <taxon>Actinomycetes</taxon>
        <taxon>Micrococcales</taxon>
        <taxon>Microbacteriaceae</taxon>
        <taxon>Microbacterium</taxon>
    </lineage>
</organism>
<keyword evidence="2" id="KW-1185">Reference proteome</keyword>
<evidence type="ECO:0000313" key="2">
    <source>
        <dbReference type="Proteomes" id="UP000611521"/>
    </source>
</evidence>
<comment type="caution">
    <text evidence="1">The sequence shown here is derived from an EMBL/GenBank/DDBJ whole genome shotgun (WGS) entry which is preliminary data.</text>
</comment>
<name>A0ABR8W6N8_9MICO</name>
<reference evidence="1 2" key="1">
    <citation type="submission" date="2020-08" db="EMBL/GenBank/DDBJ databases">
        <title>A Genomic Blueprint of the Chicken Gut Microbiome.</title>
        <authorList>
            <person name="Gilroy R."/>
            <person name="Ravi A."/>
            <person name="Getino M."/>
            <person name="Pursley I."/>
            <person name="Horton D.L."/>
            <person name="Alikhan N.-F."/>
            <person name="Baker D."/>
            <person name="Gharbi K."/>
            <person name="Hall N."/>
            <person name="Watson M."/>
            <person name="Adriaenssens E.M."/>
            <person name="Foster-Nyarko E."/>
            <person name="Jarju S."/>
            <person name="Secka A."/>
            <person name="Antonio M."/>
            <person name="Oren A."/>
            <person name="Chaudhuri R."/>
            <person name="La Ragione R.M."/>
            <person name="Hildebrand F."/>
            <person name="Pallen M.J."/>
        </authorList>
    </citation>
    <scope>NUCLEOTIDE SEQUENCE [LARGE SCALE GENOMIC DNA]</scope>
    <source>
        <strain evidence="1 2">Re1</strain>
    </source>
</reference>
<dbReference type="EMBL" id="JACSPX010000002">
    <property type="protein sequence ID" value="MBD8012663.1"/>
    <property type="molecule type" value="Genomic_DNA"/>
</dbReference>
<evidence type="ECO:0000313" key="1">
    <source>
        <dbReference type="EMBL" id="MBD8012663.1"/>
    </source>
</evidence>
<evidence type="ECO:0008006" key="3">
    <source>
        <dbReference type="Google" id="ProtNLM"/>
    </source>
</evidence>
<gene>
    <name evidence="1" type="ORF">H9633_10175</name>
</gene>
<accession>A0ABR8W6N8</accession>
<dbReference type="Proteomes" id="UP000611521">
    <property type="component" value="Unassembled WGS sequence"/>
</dbReference>
<proteinExistence type="predicted"/>
<protein>
    <recommendedName>
        <fullName evidence="3">PhiRv1 phage protein</fullName>
    </recommendedName>
</protein>
<dbReference type="RefSeq" id="WP_191713081.1">
    <property type="nucleotide sequence ID" value="NZ_JACSPX010000002.1"/>
</dbReference>
<sequence length="65" mass="6877">MPSTEVKSLHGKKAAAIRWQKPVAEIERDLAAEKIAAYIEQVVSAAPPLTPSQRNRIAALIGGGA</sequence>